<evidence type="ECO:0000256" key="5">
    <source>
        <dbReference type="ARBA" id="ARBA00022729"/>
    </source>
</evidence>
<dbReference type="AlphaFoldDB" id="A0A7N2LYW8"/>
<evidence type="ECO:0000313" key="7">
    <source>
        <dbReference type="Proteomes" id="UP000594261"/>
    </source>
</evidence>
<dbReference type="GO" id="GO:0060320">
    <property type="term" value="P:rejection of self pollen"/>
    <property type="evidence" value="ECO:0007669"/>
    <property type="project" value="UniProtKB-KW"/>
</dbReference>
<keyword evidence="3" id="KW-0713">Self-incompatibility</keyword>
<keyword evidence="4" id="KW-0964">Secreted</keyword>
<proteinExistence type="inferred from homology"/>
<evidence type="ECO:0000256" key="4">
    <source>
        <dbReference type="ARBA" id="ARBA00022525"/>
    </source>
</evidence>
<keyword evidence="5" id="KW-0732">Signal</keyword>
<evidence type="ECO:0000256" key="1">
    <source>
        <dbReference type="ARBA" id="ARBA00004613"/>
    </source>
</evidence>
<dbReference type="InterPro" id="IPR010264">
    <property type="entry name" value="Self-incomp_S1"/>
</dbReference>
<dbReference type="EnsemblPlants" id="QL06p037321:mrna">
    <property type="protein sequence ID" value="QL06p037321:mrna"/>
    <property type="gene ID" value="QL06p037321"/>
</dbReference>
<comment type="subcellular location">
    <subcellularLocation>
        <location evidence="1">Secreted</location>
    </subcellularLocation>
</comment>
<name>A0A7N2LYW8_QUELO</name>
<reference evidence="6 7" key="1">
    <citation type="journal article" date="2016" name="G3 (Bethesda)">
        <title>First Draft Assembly and Annotation of the Genome of a California Endemic Oak Quercus lobata Nee (Fagaceae).</title>
        <authorList>
            <person name="Sork V.L."/>
            <person name="Fitz-Gibbon S.T."/>
            <person name="Puiu D."/>
            <person name="Crepeau M."/>
            <person name="Gugger P.F."/>
            <person name="Sherman R."/>
            <person name="Stevens K."/>
            <person name="Langley C.H."/>
            <person name="Pellegrini M."/>
            <person name="Salzberg S.L."/>
        </authorList>
    </citation>
    <scope>NUCLEOTIDE SEQUENCE [LARGE SCALE GENOMIC DNA]</scope>
    <source>
        <strain evidence="6 7">cv. SW786</strain>
    </source>
</reference>
<dbReference type="GO" id="GO:0005576">
    <property type="term" value="C:extracellular region"/>
    <property type="evidence" value="ECO:0007669"/>
    <property type="project" value="UniProtKB-SubCell"/>
</dbReference>
<dbReference type="EMBL" id="LRBV02000006">
    <property type="status" value="NOT_ANNOTATED_CDS"/>
    <property type="molecule type" value="Genomic_DNA"/>
</dbReference>
<organism evidence="6 7">
    <name type="scientific">Quercus lobata</name>
    <name type="common">Valley oak</name>
    <dbReference type="NCBI Taxonomy" id="97700"/>
    <lineage>
        <taxon>Eukaryota</taxon>
        <taxon>Viridiplantae</taxon>
        <taxon>Streptophyta</taxon>
        <taxon>Embryophyta</taxon>
        <taxon>Tracheophyta</taxon>
        <taxon>Spermatophyta</taxon>
        <taxon>Magnoliopsida</taxon>
        <taxon>eudicotyledons</taxon>
        <taxon>Gunneridae</taxon>
        <taxon>Pentapetalae</taxon>
        <taxon>rosids</taxon>
        <taxon>fabids</taxon>
        <taxon>Fagales</taxon>
        <taxon>Fagaceae</taxon>
        <taxon>Quercus</taxon>
    </lineage>
</organism>
<dbReference type="Gramene" id="QL06p037321:mrna">
    <property type="protein sequence ID" value="QL06p037321:mrna"/>
    <property type="gene ID" value="QL06p037321"/>
</dbReference>
<reference evidence="6" key="2">
    <citation type="submission" date="2021-01" db="UniProtKB">
        <authorList>
            <consortium name="EnsemblPlants"/>
        </authorList>
    </citation>
    <scope>IDENTIFICATION</scope>
</reference>
<evidence type="ECO:0000256" key="3">
    <source>
        <dbReference type="ARBA" id="ARBA00022471"/>
    </source>
</evidence>
<protein>
    <submittedName>
        <fullName evidence="6">Uncharacterized protein</fullName>
    </submittedName>
</protein>
<dbReference type="InParanoid" id="A0A7N2LYW8"/>
<evidence type="ECO:0000256" key="2">
    <source>
        <dbReference type="ARBA" id="ARBA00005581"/>
    </source>
</evidence>
<dbReference type="Pfam" id="PF05938">
    <property type="entry name" value="Self-incomp_S1"/>
    <property type="match status" value="1"/>
</dbReference>
<evidence type="ECO:0000313" key="6">
    <source>
        <dbReference type="EnsemblPlants" id="QL06p037321:mrna"/>
    </source>
</evidence>
<keyword evidence="7" id="KW-1185">Reference proteome</keyword>
<dbReference type="Proteomes" id="UP000594261">
    <property type="component" value="Chromosome 6"/>
</dbReference>
<sequence>MDFPTSLDAGASVPQDSLKLVSQAINDIDSSVWKSTAEIISHGKDKLFVAVAPSSDSDSDSNNDRRLSSSSQLSWLERVAVNHKVGGSSPPSSEAAEIDVYNYVKEGTIISILCTTEKESYPAELIAYAIGTYNRTVDITMTCTFKWGQDSHTFDIFDPTRDTCKNCVWVVRAAGPCLQHSLIGANEQCYPWKS</sequence>
<accession>A0A7N2LYW8</accession>
<comment type="similarity">
    <text evidence="2">Belongs to the plant self-incompatibility (S1) protein family.</text>
</comment>